<reference evidence="2 3" key="1">
    <citation type="submission" date="2021-07" db="EMBL/GenBank/DDBJ databases">
        <title>Characterization of Violacein-producing bacteria and related species.</title>
        <authorList>
            <person name="Wilson H.S."/>
            <person name="De Leon M.E."/>
        </authorList>
    </citation>
    <scope>NUCLEOTIDE SEQUENCE [LARGE SCALE GENOMIC DNA]</scope>
    <source>
        <strain evidence="2 3">HSC-2F05</strain>
    </source>
</reference>
<feature type="region of interest" description="Disordered" evidence="1">
    <location>
        <begin position="1"/>
        <end position="24"/>
    </location>
</feature>
<name>A0ABS7YCY2_9BURK</name>
<keyword evidence="3" id="KW-1185">Reference proteome</keyword>
<proteinExistence type="predicted"/>
<sequence length="100" mass="9673">MSFQPLDKSTTGKPAASDEASASSPSAATLAKKLAGAVGVDPKDLAAANLALDTVSALHAGEGVGALVQVAVGAALLNNPAAAKALHGLDQAKSLLEQAS</sequence>
<accession>A0ABS7YCY2</accession>
<protein>
    <submittedName>
        <fullName evidence="2">Uncharacterized protein</fullName>
    </submittedName>
</protein>
<feature type="compositionally biased region" description="Low complexity" evidence="1">
    <location>
        <begin position="14"/>
        <end position="24"/>
    </location>
</feature>
<gene>
    <name evidence="2" type="ORF">LE190_16695</name>
</gene>
<comment type="caution">
    <text evidence="2">The sequence shown here is derived from an EMBL/GenBank/DDBJ whole genome shotgun (WGS) entry which is preliminary data.</text>
</comment>
<feature type="compositionally biased region" description="Polar residues" evidence="1">
    <location>
        <begin position="1"/>
        <end position="12"/>
    </location>
</feature>
<dbReference type="RefSeq" id="WP_225239755.1">
    <property type="nucleotide sequence ID" value="NZ_JAHYBX010000007.1"/>
</dbReference>
<dbReference type="EMBL" id="JAHYBX010000007">
    <property type="protein sequence ID" value="MCA1857553.1"/>
    <property type="molecule type" value="Genomic_DNA"/>
</dbReference>
<organism evidence="2 3">
    <name type="scientific">Massilia hydrophila</name>
    <dbReference type="NCBI Taxonomy" id="3044279"/>
    <lineage>
        <taxon>Bacteria</taxon>
        <taxon>Pseudomonadati</taxon>
        <taxon>Pseudomonadota</taxon>
        <taxon>Betaproteobacteria</taxon>
        <taxon>Burkholderiales</taxon>
        <taxon>Oxalobacteraceae</taxon>
        <taxon>Telluria group</taxon>
        <taxon>Massilia</taxon>
    </lineage>
</organism>
<dbReference type="Proteomes" id="UP001198602">
    <property type="component" value="Unassembled WGS sequence"/>
</dbReference>
<evidence type="ECO:0000256" key="1">
    <source>
        <dbReference type="SAM" id="MobiDB-lite"/>
    </source>
</evidence>
<evidence type="ECO:0000313" key="2">
    <source>
        <dbReference type="EMBL" id="MCA1857553.1"/>
    </source>
</evidence>
<evidence type="ECO:0000313" key="3">
    <source>
        <dbReference type="Proteomes" id="UP001198602"/>
    </source>
</evidence>